<accession>A0A2A5QPB6</accession>
<gene>
    <name evidence="1" type="ORF">CP557_21830</name>
</gene>
<organism evidence="1 2">
    <name type="scientific">Natrinema ejinorense</name>
    <dbReference type="NCBI Taxonomy" id="373386"/>
    <lineage>
        <taxon>Archaea</taxon>
        <taxon>Methanobacteriati</taxon>
        <taxon>Methanobacteriota</taxon>
        <taxon>Stenosarchaea group</taxon>
        <taxon>Halobacteria</taxon>
        <taxon>Halobacteriales</taxon>
        <taxon>Natrialbaceae</taxon>
        <taxon>Natrinema</taxon>
    </lineage>
</organism>
<comment type="caution">
    <text evidence="1">The sequence shown here is derived from an EMBL/GenBank/DDBJ whole genome shotgun (WGS) entry which is preliminary data.</text>
</comment>
<dbReference type="Proteomes" id="UP000219689">
    <property type="component" value="Unassembled WGS sequence"/>
</dbReference>
<dbReference type="AlphaFoldDB" id="A0A2A5QPB6"/>
<evidence type="ECO:0000313" key="1">
    <source>
        <dbReference type="EMBL" id="PCR88672.1"/>
    </source>
</evidence>
<dbReference type="RefSeq" id="WP_097382139.1">
    <property type="nucleotide sequence ID" value="NZ_NXNI01000003.1"/>
</dbReference>
<protein>
    <submittedName>
        <fullName evidence="1">Uncharacterized protein</fullName>
    </submittedName>
</protein>
<sequence length="103" mass="11074">MAVTEPDTDDPTEQIHHIDLRDLGAERLPEAVATCEVTVVGDVDASAQLQIEIVDTTWVVDVVLATGELEGVYDSEGPTSKPETMPDWLEPVCQTVGVTEVAL</sequence>
<keyword evidence="2" id="KW-1185">Reference proteome</keyword>
<dbReference type="EMBL" id="NXNI01000003">
    <property type="protein sequence ID" value="PCR88672.1"/>
    <property type="molecule type" value="Genomic_DNA"/>
</dbReference>
<reference evidence="1 2" key="1">
    <citation type="submission" date="2017-09" db="EMBL/GenBank/DDBJ databases">
        <title>Genome sequences of Natrinema ejinorence JCM 13890T.</title>
        <authorList>
            <person name="Roh S.W."/>
            <person name="Kim Y.B."/>
            <person name="Kim J.Y."/>
        </authorList>
    </citation>
    <scope>NUCLEOTIDE SEQUENCE [LARGE SCALE GENOMIC DNA]</scope>
    <source>
        <strain evidence="1 2">JCM 13890</strain>
    </source>
</reference>
<dbReference type="OrthoDB" id="381197at2157"/>
<proteinExistence type="predicted"/>
<name>A0A2A5QPB6_9EURY</name>
<evidence type="ECO:0000313" key="2">
    <source>
        <dbReference type="Proteomes" id="UP000219689"/>
    </source>
</evidence>